<organism evidence="15 16">
    <name type="scientific">Coniochaeta pulveracea</name>
    <dbReference type="NCBI Taxonomy" id="177199"/>
    <lineage>
        <taxon>Eukaryota</taxon>
        <taxon>Fungi</taxon>
        <taxon>Dikarya</taxon>
        <taxon>Ascomycota</taxon>
        <taxon>Pezizomycotina</taxon>
        <taxon>Sordariomycetes</taxon>
        <taxon>Sordariomycetidae</taxon>
        <taxon>Coniochaetales</taxon>
        <taxon>Coniochaetaceae</taxon>
        <taxon>Coniochaeta</taxon>
    </lineage>
</organism>
<keyword evidence="7" id="KW-0325">Glycoprotein</keyword>
<accession>A0A420Y6B8</accession>
<comment type="caution">
    <text evidence="15">The sequence shown here is derived from an EMBL/GenBank/DDBJ whole genome shotgun (WGS) entry which is preliminary data.</text>
</comment>
<dbReference type="OrthoDB" id="2014201at2759"/>
<feature type="region of interest" description="Disordered" evidence="14">
    <location>
        <begin position="291"/>
        <end position="384"/>
    </location>
</feature>
<comment type="similarity">
    <text evidence="9">Belongs to the glycosyltransferase 8 family. Glycogenin subfamily.</text>
</comment>
<feature type="region of interest" description="Disordered" evidence="14">
    <location>
        <begin position="527"/>
        <end position="608"/>
    </location>
</feature>
<keyword evidence="8" id="KW-0464">Manganese</keyword>
<dbReference type="EC" id="2.4.1.186" evidence="10"/>
<evidence type="ECO:0000256" key="3">
    <source>
        <dbReference type="ARBA" id="ARBA00022490"/>
    </source>
</evidence>
<dbReference type="PANTHER" id="PTHR11183">
    <property type="entry name" value="GLYCOGENIN SUBFAMILY MEMBER"/>
    <property type="match status" value="1"/>
</dbReference>
<comment type="catalytic activity">
    <reaction evidence="12">
        <text>L-tyrosyl-[glycogenin] + UDP-alpha-D-glucose = alpha-D-glucosyl-L-tyrosyl-[glycogenin] + UDP + H(+)</text>
        <dbReference type="Rhea" id="RHEA:23360"/>
        <dbReference type="Rhea" id="RHEA-COMP:14604"/>
        <dbReference type="Rhea" id="RHEA-COMP:14605"/>
        <dbReference type="ChEBI" id="CHEBI:15378"/>
        <dbReference type="ChEBI" id="CHEBI:46858"/>
        <dbReference type="ChEBI" id="CHEBI:58223"/>
        <dbReference type="ChEBI" id="CHEBI:58885"/>
        <dbReference type="ChEBI" id="CHEBI:140573"/>
        <dbReference type="EC" id="2.4.1.186"/>
    </reaction>
</comment>
<protein>
    <recommendedName>
        <fullName evidence="10">glycogenin glucosyltransferase</fullName>
        <ecNumber evidence="10">2.4.1.186</ecNumber>
    </recommendedName>
</protein>
<evidence type="ECO:0000256" key="14">
    <source>
        <dbReference type="SAM" id="MobiDB-lite"/>
    </source>
</evidence>
<dbReference type="GO" id="GO:0046872">
    <property type="term" value="F:metal ion binding"/>
    <property type="evidence" value="ECO:0007669"/>
    <property type="project" value="UniProtKB-KW"/>
</dbReference>
<sequence length="768" mass="84125">MAAPDGEDVYATLLLTDTYLPGALVLAHSLRDAGTAKKLAVLVTLETVSGEVVTQLKSVFDYVIPVNRIRNSKPANLYLMDRPDLHSAFTKINLWKQTQFRKIVYLDADVVAYRAPDELFDLPHAFSAAPDIGWPDLFNTGVMVLKPDIGEFYALLAMAERGISFDGADQGLLNLHFQNNYNRLSFTYNVTPSAHYQYIPAYRHFQAGINMVHFIGSDKPWFQGRDASTGDGPFNDMVGRWWAVYDRHYRRDTNRTISATGASHAGQSAEKVPEIVQHFVQGEYRPTVPYVVSVGQPAPDDGSYHGQPSYPHQNEHNKQHHSDHAQSHHEPHSQHSEGLHAQAHQDQGHEQQHHHEESQTIPQQPSWDAQREPPPPGSRPEAANFPAMHYEMSSDSAPFVPPPRYPSPPKNMWYEVPKERPAPPAAPPKAIFPWETHRPRVSRVFADPPPEPEPPVAEQLETQAPAERNVSDQHPPETEPASGSSTAGHSSQPASYAASPGQTPSSDAWGSFSNAWDAVPQIERYVDKLQQKHRRTKSAGMSLGKLPSPSVSVGTEGNNTGRRSSKVTDFPGDRPSLPVTPAPVRRPRFWGGSGPGASLGAGEDAENNELLPAAEGVPAQSEWDPVAQLQKLAQQQSELLLQKFSGTSNGEQIAGGEPSTTIGIEGKEIPKRPLPFGSEDAKSPTYVAQSPPVHSPTPVKPESGASLAARLQSGHDDSIARTDYAASTTEMEEPSYHGPGAAFEKGEDYLTQDTPALPTEEEQDVLDT</sequence>
<dbReference type="GO" id="GO:0008466">
    <property type="term" value="F:glycogenin glucosyltransferase activity"/>
    <property type="evidence" value="ECO:0007669"/>
    <property type="project" value="UniProtKB-EC"/>
</dbReference>
<keyword evidence="5" id="KW-0479">Metal-binding</keyword>
<evidence type="ECO:0000256" key="12">
    <source>
        <dbReference type="ARBA" id="ARBA00052293"/>
    </source>
</evidence>
<dbReference type="InterPro" id="IPR002495">
    <property type="entry name" value="Glyco_trans_8"/>
</dbReference>
<keyword evidence="6" id="KW-0320">Glycogen biosynthesis</keyword>
<dbReference type="STRING" id="177199.A0A420Y6B8"/>
<keyword evidence="16" id="KW-1185">Reference proteome</keyword>
<evidence type="ECO:0000256" key="8">
    <source>
        <dbReference type="ARBA" id="ARBA00023211"/>
    </source>
</evidence>
<dbReference type="Gene3D" id="3.90.550.10">
    <property type="entry name" value="Spore Coat Polysaccharide Biosynthesis Protein SpsA, Chain A"/>
    <property type="match status" value="1"/>
</dbReference>
<feature type="compositionally biased region" description="Polar residues" evidence="14">
    <location>
        <begin position="481"/>
        <end position="512"/>
    </location>
</feature>
<proteinExistence type="inferred from homology"/>
<evidence type="ECO:0000256" key="13">
    <source>
        <dbReference type="ARBA" id="ARBA00057883"/>
    </source>
</evidence>
<dbReference type="InterPro" id="IPR029044">
    <property type="entry name" value="Nucleotide-diphossugar_trans"/>
</dbReference>
<name>A0A420Y6B8_9PEZI</name>
<feature type="region of interest" description="Disordered" evidence="14">
    <location>
        <begin position="643"/>
        <end position="768"/>
    </location>
</feature>
<evidence type="ECO:0000256" key="2">
    <source>
        <dbReference type="ARBA" id="ARBA00004496"/>
    </source>
</evidence>
<evidence type="ECO:0000256" key="11">
    <source>
        <dbReference type="ARBA" id="ARBA00050886"/>
    </source>
</evidence>
<dbReference type="SUPFAM" id="SSF53448">
    <property type="entry name" value="Nucleotide-diphospho-sugar transferases"/>
    <property type="match status" value="1"/>
</dbReference>
<keyword evidence="3" id="KW-0963">Cytoplasm</keyword>
<keyword evidence="4 15" id="KW-0808">Transferase</keyword>
<evidence type="ECO:0000313" key="16">
    <source>
        <dbReference type="Proteomes" id="UP000275385"/>
    </source>
</evidence>
<dbReference type="Proteomes" id="UP000275385">
    <property type="component" value="Unassembled WGS sequence"/>
</dbReference>
<gene>
    <name evidence="15" type="primary">GLG2_1</name>
    <name evidence="15" type="ORF">DL546_005361</name>
</gene>
<comment type="cofactor">
    <cofactor evidence="1">
        <name>Mn(2+)</name>
        <dbReference type="ChEBI" id="CHEBI:29035"/>
    </cofactor>
</comment>
<evidence type="ECO:0000256" key="5">
    <source>
        <dbReference type="ARBA" id="ARBA00022723"/>
    </source>
</evidence>
<dbReference type="Pfam" id="PF01501">
    <property type="entry name" value="Glyco_transf_8"/>
    <property type="match status" value="1"/>
</dbReference>
<evidence type="ECO:0000256" key="4">
    <source>
        <dbReference type="ARBA" id="ARBA00022679"/>
    </source>
</evidence>
<evidence type="ECO:0000256" key="1">
    <source>
        <dbReference type="ARBA" id="ARBA00001936"/>
    </source>
</evidence>
<feature type="compositionally biased region" description="Basic and acidic residues" evidence="14">
    <location>
        <begin position="346"/>
        <end position="358"/>
    </location>
</feature>
<evidence type="ECO:0000256" key="7">
    <source>
        <dbReference type="ARBA" id="ARBA00023180"/>
    </source>
</evidence>
<dbReference type="GO" id="GO:0005737">
    <property type="term" value="C:cytoplasm"/>
    <property type="evidence" value="ECO:0007669"/>
    <property type="project" value="UniProtKB-SubCell"/>
</dbReference>
<dbReference type="FunFam" id="3.90.550.10:FF:000092">
    <property type="entry name" value="Glycogenin 2"/>
    <property type="match status" value="1"/>
</dbReference>
<dbReference type="EMBL" id="QVQW01000043">
    <property type="protein sequence ID" value="RKU43425.1"/>
    <property type="molecule type" value="Genomic_DNA"/>
</dbReference>
<reference evidence="15 16" key="1">
    <citation type="submission" date="2018-08" db="EMBL/GenBank/DDBJ databases">
        <title>Draft genome of the lignicolous fungus Coniochaeta pulveracea.</title>
        <authorList>
            <person name="Borstlap C.J."/>
            <person name="De Witt R.N."/>
            <person name="Botha A."/>
            <person name="Volschenk H."/>
        </authorList>
    </citation>
    <scope>NUCLEOTIDE SEQUENCE [LARGE SCALE GENOMIC DNA]</scope>
    <source>
        <strain evidence="15 16">CAB683</strain>
    </source>
</reference>
<evidence type="ECO:0000313" key="15">
    <source>
        <dbReference type="EMBL" id="RKU43425.1"/>
    </source>
</evidence>
<feature type="compositionally biased region" description="Polar residues" evidence="14">
    <location>
        <begin position="549"/>
        <end position="562"/>
    </location>
</feature>
<feature type="region of interest" description="Disordered" evidence="14">
    <location>
        <begin position="420"/>
        <end position="512"/>
    </location>
</feature>
<dbReference type="InterPro" id="IPR050587">
    <property type="entry name" value="GNT1/Glycosyltrans_8"/>
</dbReference>
<comment type="subcellular location">
    <subcellularLocation>
        <location evidence="2">Cytoplasm</location>
    </subcellularLocation>
</comment>
<dbReference type="CDD" id="cd02537">
    <property type="entry name" value="GT8_Glycogenin"/>
    <property type="match status" value="1"/>
</dbReference>
<feature type="compositionally biased region" description="Acidic residues" evidence="14">
    <location>
        <begin position="759"/>
        <end position="768"/>
    </location>
</feature>
<evidence type="ECO:0000256" key="10">
    <source>
        <dbReference type="ARBA" id="ARBA00038934"/>
    </source>
</evidence>
<evidence type="ECO:0000256" key="9">
    <source>
        <dbReference type="ARBA" id="ARBA00038162"/>
    </source>
</evidence>
<feature type="compositionally biased region" description="Basic and acidic residues" evidence="14">
    <location>
        <begin position="313"/>
        <end position="338"/>
    </location>
</feature>
<comment type="function">
    <text evidence="13">Self-glucosylating initiator of glycogen synthesis. It catalyzes the formation of a short alpha (1,4)-glucosyl chain covalently attached via a glucose 1-O-tyrosyl linkage to internal tyrosine residues and these chains act as primers for the elongation reaction catalyzed by glycogen synthase.</text>
</comment>
<dbReference type="AlphaFoldDB" id="A0A420Y6B8"/>
<comment type="catalytic activity">
    <reaction evidence="11">
        <text>[1,4-alpha-D-glucosyl](n)-L-tyrosyl-[glycogenin] + UDP-alpha-D-glucose = [1,4-alpha-D-glucosyl](n+1)-L-tyrosyl-[glycogenin] + UDP + H(+)</text>
        <dbReference type="Rhea" id="RHEA:56560"/>
        <dbReference type="Rhea" id="RHEA-COMP:14606"/>
        <dbReference type="Rhea" id="RHEA-COMP:14607"/>
        <dbReference type="ChEBI" id="CHEBI:15378"/>
        <dbReference type="ChEBI" id="CHEBI:58223"/>
        <dbReference type="ChEBI" id="CHEBI:58885"/>
        <dbReference type="ChEBI" id="CHEBI:140574"/>
        <dbReference type="EC" id="2.4.1.186"/>
    </reaction>
</comment>
<dbReference type="GO" id="GO:0005978">
    <property type="term" value="P:glycogen biosynthetic process"/>
    <property type="evidence" value="ECO:0007669"/>
    <property type="project" value="UniProtKB-KW"/>
</dbReference>
<evidence type="ECO:0000256" key="6">
    <source>
        <dbReference type="ARBA" id="ARBA00023056"/>
    </source>
</evidence>